<keyword evidence="2" id="KW-1185">Reference proteome</keyword>
<dbReference type="EMBL" id="JAHQIW010003161">
    <property type="protein sequence ID" value="KAJ1357513.1"/>
    <property type="molecule type" value="Genomic_DNA"/>
</dbReference>
<dbReference type="Proteomes" id="UP001196413">
    <property type="component" value="Unassembled WGS sequence"/>
</dbReference>
<evidence type="ECO:0000313" key="2">
    <source>
        <dbReference type="Proteomes" id="UP001196413"/>
    </source>
</evidence>
<name>A0AAD5MJZ5_PARTN</name>
<gene>
    <name evidence="1" type="ORF">KIN20_015682</name>
</gene>
<dbReference type="AlphaFoldDB" id="A0AAD5MJZ5"/>
<evidence type="ECO:0000313" key="1">
    <source>
        <dbReference type="EMBL" id="KAJ1357513.1"/>
    </source>
</evidence>
<organism evidence="1 2">
    <name type="scientific">Parelaphostrongylus tenuis</name>
    <name type="common">Meningeal worm</name>
    <dbReference type="NCBI Taxonomy" id="148309"/>
    <lineage>
        <taxon>Eukaryota</taxon>
        <taxon>Metazoa</taxon>
        <taxon>Ecdysozoa</taxon>
        <taxon>Nematoda</taxon>
        <taxon>Chromadorea</taxon>
        <taxon>Rhabditida</taxon>
        <taxon>Rhabditina</taxon>
        <taxon>Rhabditomorpha</taxon>
        <taxon>Strongyloidea</taxon>
        <taxon>Metastrongylidae</taxon>
        <taxon>Parelaphostrongylus</taxon>
    </lineage>
</organism>
<comment type="caution">
    <text evidence="1">The sequence shown here is derived from an EMBL/GenBank/DDBJ whole genome shotgun (WGS) entry which is preliminary data.</text>
</comment>
<sequence>MAGIGQLLAPGLAIAFMSKVEAPPVMDLRPPLYFSVKDVAVHCGAQGMRAACEMEH</sequence>
<protein>
    <submittedName>
        <fullName evidence="1">Uncharacterized protein</fullName>
    </submittedName>
</protein>
<accession>A0AAD5MJZ5</accession>
<reference evidence="1" key="1">
    <citation type="submission" date="2021-06" db="EMBL/GenBank/DDBJ databases">
        <title>Parelaphostrongylus tenuis whole genome reference sequence.</title>
        <authorList>
            <person name="Garwood T.J."/>
            <person name="Larsen P.A."/>
            <person name="Fountain-Jones N.M."/>
            <person name="Garbe J.R."/>
            <person name="Macchietto M.G."/>
            <person name="Kania S.A."/>
            <person name="Gerhold R.W."/>
            <person name="Richards J.E."/>
            <person name="Wolf T.M."/>
        </authorList>
    </citation>
    <scope>NUCLEOTIDE SEQUENCE</scope>
    <source>
        <strain evidence="1">MNPRO001-30</strain>
        <tissue evidence="1">Meninges</tissue>
    </source>
</reference>
<proteinExistence type="predicted"/>